<comment type="caution">
    <text evidence="3">The sequence shown here is derived from an EMBL/GenBank/DDBJ whole genome shotgun (WGS) entry which is preliminary data.</text>
</comment>
<dbReference type="EMBL" id="MU864049">
    <property type="protein sequence ID" value="KAK4194619.1"/>
    <property type="molecule type" value="Genomic_DNA"/>
</dbReference>
<feature type="domain" description="Scytalone dehydratase-like protein Arp1 N-terminal" evidence="2">
    <location>
        <begin position="39"/>
        <end position="126"/>
    </location>
</feature>
<accession>A0AAN7APR4</accession>
<evidence type="ECO:0000259" key="2">
    <source>
        <dbReference type="Pfam" id="PF26053"/>
    </source>
</evidence>
<dbReference type="AlphaFoldDB" id="A0AAN7APR4"/>
<dbReference type="InterPro" id="IPR058329">
    <property type="entry name" value="Arp1_N"/>
</dbReference>
<reference evidence="3" key="1">
    <citation type="journal article" date="2023" name="Mol. Phylogenet. Evol.">
        <title>Genome-scale phylogeny and comparative genomics of the fungal order Sordariales.</title>
        <authorList>
            <person name="Hensen N."/>
            <person name="Bonometti L."/>
            <person name="Westerberg I."/>
            <person name="Brannstrom I.O."/>
            <person name="Guillou S."/>
            <person name="Cros-Aarteil S."/>
            <person name="Calhoun S."/>
            <person name="Haridas S."/>
            <person name="Kuo A."/>
            <person name="Mondo S."/>
            <person name="Pangilinan J."/>
            <person name="Riley R."/>
            <person name="LaButti K."/>
            <person name="Andreopoulos B."/>
            <person name="Lipzen A."/>
            <person name="Chen C."/>
            <person name="Yan M."/>
            <person name="Daum C."/>
            <person name="Ng V."/>
            <person name="Clum A."/>
            <person name="Steindorff A."/>
            <person name="Ohm R.A."/>
            <person name="Martin F."/>
            <person name="Silar P."/>
            <person name="Natvig D.O."/>
            <person name="Lalanne C."/>
            <person name="Gautier V."/>
            <person name="Ament-Velasquez S.L."/>
            <person name="Kruys A."/>
            <person name="Hutchinson M.I."/>
            <person name="Powell A.J."/>
            <person name="Barry K."/>
            <person name="Miller A.N."/>
            <person name="Grigoriev I.V."/>
            <person name="Debuchy R."/>
            <person name="Gladieux P."/>
            <person name="Hiltunen Thoren M."/>
            <person name="Johannesson H."/>
        </authorList>
    </citation>
    <scope>NUCLEOTIDE SEQUENCE</scope>
    <source>
        <strain evidence="3">CBS 315.58</strain>
    </source>
</reference>
<dbReference type="GO" id="GO:0070681">
    <property type="term" value="P:glutaminyl-tRNAGln biosynthesis via transamidation"/>
    <property type="evidence" value="ECO:0007669"/>
    <property type="project" value="TreeGrafter"/>
</dbReference>
<organism evidence="3 4">
    <name type="scientific">Triangularia verruculosa</name>
    <dbReference type="NCBI Taxonomy" id="2587418"/>
    <lineage>
        <taxon>Eukaryota</taxon>
        <taxon>Fungi</taxon>
        <taxon>Dikarya</taxon>
        <taxon>Ascomycota</taxon>
        <taxon>Pezizomycotina</taxon>
        <taxon>Sordariomycetes</taxon>
        <taxon>Sordariomycetidae</taxon>
        <taxon>Sordariales</taxon>
        <taxon>Podosporaceae</taxon>
        <taxon>Triangularia</taxon>
    </lineage>
</organism>
<dbReference type="InterPro" id="IPR036928">
    <property type="entry name" value="AS_sf"/>
</dbReference>
<evidence type="ECO:0000313" key="3">
    <source>
        <dbReference type="EMBL" id="KAK4194619.1"/>
    </source>
</evidence>
<evidence type="ECO:0000313" key="4">
    <source>
        <dbReference type="Proteomes" id="UP001303160"/>
    </source>
</evidence>
<proteinExistence type="predicted"/>
<dbReference type="Pfam" id="PF01425">
    <property type="entry name" value="Amidase"/>
    <property type="match status" value="1"/>
</dbReference>
<name>A0AAN7APR4_9PEZI</name>
<dbReference type="GO" id="GO:0030956">
    <property type="term" value="C:glutamyl-tRNA(Gln) amidotransferase complex"/>
    <property type="evidence" value="ECO:0007669"/>
    <property type="project" value="TreeGrafter"/>
</dbReference>
<dbReference type="GO" id="GO:0050567">
    <property type="term" value="F:glutaminyl-tRNA synthase (glutamine-hydrolyzing) activity"/>
    <property type="evidence" value="ECO:0007669"/>
    <property type="project" value="TreeGrafter"/>
</dbReference>
<dbReference type="SUPFAM" id="SSF75304">
    <property type="entry name" value="Amidase signature (AS) enzymes"/>
    <property type="match status" value="1"/>
</dbReference>
<feature type="domain" description="Amidase" evidence="1">
    <location>
        <begin position="257"/>
        <end position="376"/>
    </location>
</feature>
<protein>
    <submittedName>
        <fullName evidence="3">Amidase signature domain-containing protein</fullName>
    </submittedName>
</protein>
<reference evidence="3" key="2">
    <citation type="submission" date="2023-05" db="EMBL/GenBank/DDBJ databases">
        <authorList>
            <consortium name="Lawrence Berkeley National Laboratory"/>
            <person name="Steindorff A."/>
            <person name="Hensen N."/>
            <person name="Bonometti L."/>
            <person name="Westerberg I."/>
            <person name="Brannstrom I.O."/>
            <person name="Guillou S."/>
            <person name="Cros-Aarteil S."/>
            <person name="Calhoun S."/>
            <person name="Haridas S."/>
            <person name="Kuo A."/>
            <person name="Mondo S."/>
            <person name="Pangilinan J."/>
            <person name="Riley R."/>
            <person name="Labutti K."/>
            <person name="Andreopoulos B."/>
            <person name="Lipzen A."/>
            <person name="Chen C."/>
            <person name="Yanf M."/>
            <person name="Daum C."/>
            <person name="Ng V."/>
            <person name="Clum A."/>
            <person name="Ohm R."/>
            <person name="Martin F."/>
            <person name="Silar P."/>
            <person name="Natvig D."/>
            <person name="Lalanne C."/>
            <person name="Gautier V."/>
            <person name="Ament-Velasquez S.L."/>
            <person name="Kruys A."/>
            <person name="Hutchinson M.I."/>
            <person name="Powell A.J."/>
            <person name="Barry K."/>
            <person name="Miller A.N."/>
            <person name="Grigoriev I.V."/>
            <person name="Debuchy R."/>
            <person name="Gladieux P."/>
            <person name="Thoren M.H."/>
            <person name="Johannesson H."/>
        </authorList>
    </citation>
    <scope>NUCLEOTIDE SEQUENCE</scope>
    <source>
        <strain evidence="3">CBS 315.58</strain>
    </source>
</reference>
<dbReference type="PANTHER" id="PTHR11895">
    <property type="entry name" value="TRANSAMIDASE"/>
    <property type="match status" value="1"/>
</dbReference>
<dbReference type="GO" id="GO:0032543">
    <property type="term" value="P:mitochondrial translation"/>
    <property type="evidence" value="ECO:0007669"/>
    <property type="project" value="TreeGrafter"/>
</dbReference>
<evidence type="ECO:0000259" key="1">
    <source>
        <dbReference type="Pfam" id="PF01425"/>
    </source>
</evidence>
<gene>
    <name evidence="3" type="ORF">QBC40DRAFT_259813</name>
</gene>
<dbReference type="Proteomes" id="UP001303160">
    <property type="component" value="Unassembled WGS sequence"/>
</dbReference>
<dbReference type="InterPro" id="IPR000120">
    <property type="entry name" value="Amidase"/>
</dbReference>
<dbReference type="GO" id="GO:0005739">
    <property type="term" value="C:mitochondrion"/>
    <property type="evidence" value="ECO:0007669"/>
    <property type="project" value="TreeGrafter"/>
</dbReference>
<sequence>MTTIKTNTVVDLAGIQYILGNRAEWTLPVGCDIGPNIAPAVAFSARNLHWTADGLKSVFSTFTQADDVFQSAFTEGGFLIARSDDLVDRTPTLHDSLTRLLNETSSTLMFGTAQEKGLPNGPYFVKGNSLYRAWRLYPDENLAFTLALSPSSEDSEEPRYFTSSSFFRASDSSLTRDGWEPLRAGAYSGLYPVVAVPSRLHHPVSEGKPLSGLRVTVKDNYHLNGVHTTLGSRSFAALYGPQSETSELVKRLLDKGTGSIRMPAASYGLWGLRATHSRFSMTGIMPSVPPFDTLGVLARSPINIRKIIDFGSIPTPDSAPASNPAVFTSSAQRPRKVVVPTDWFPMRNPGQQKMVDDFLDVLETQLGLEVWRVSLEDEWSRSGPRELRSITLQKYLDMSIYWPNYYDGFHTYDRFRDDFQQKFGHPPYVSPFMTRRWGLASNITKEQRDQGLAELNVCYQWVRDSILKPEAEYNFVLLPLGRPGANYRDIVPTAGGEFSESAYDPVDFCTVLGLPQIVIPS</sequence>
<dbReference type="Pfam" id="PF26053">
    <property type="entry name" value="DUF8016"/>
    <property type="match status" value="1"/>
</dbReference>
<dbReference type="Gene3D" id="3.90.1300.10">
    <property type="entry name" value="Amidase signature (AS) domain"/>
    <property type="match status" value="2"/>
</dbReference>
<keyword evidence="4" id="KW-1185">Reference proteome</keyword>
<dbReference type="InterPro" id="IPR023631">
    <property type="entry name" value="Amidase_dom"/>
</dbReference>
<dbReference type="PANTHER" id="PTHR11895:SF152">
    <property type="entry name" value="GLUTAMYL-TRNA(GLN) AMIDOTRANSFERASE, SUBUNIT A (AFU_ORTHOLOGUE AFUA_7G06800)"/>
    <property type="match status" value="1"/>
</dbReference>